<proteinExistence type="inferred from homology"/>
<gene>
    <name evidence="7" type="primary">tatC</name>
    <name evidence="8" type="ORF">Gocc_0009</name>
</gene>
<feature type="transmembrane region" description="Helical" evidence="7">
    <location>
        <begin position="200"/>
        <end position="222"/>
    </location>
</feature>
<feature type="transmembrane region" description="Helical" evidence="7">
    <location>
        <begin position="79"/>
        <end position="100"/>
    </location>
</feature>
<evidence type="ECO:0000256" key="7">
    <source>
        <dbReference type="HAMAP-Rule" id="MF_00902"/>
    </source>
</evidence>
<dbReference type="GO" id="GO:0043953">
    <property type="term" value="P:protein transport by the Tat complex"/>
    <property type="evidence" value="ECO:0007669"/>
    <property type="project" value="UniProtKB-UniRule"/>
</dbReference>
<feature type="transmembrane region" description="Helical" evidence="7">
    <location>
        <begin position="158"/>
        <end position="188"/>
    </location>
</feature>
<comment type="subcellular location">
    <subcellularLocation>
        <location evidence="7">Cell membrane</location>
        <topology evidence="7">Multi-pass membrane protein</topology>
    </subcellularLocation>
    <subcellularLocation>
        <location evidence="1">Membrane</location>
        <topology evidence="1">Multi-pass membrane protein</topology>
    </subcellularLocation>
</comment>
<keyword evidence="5 7" id="KW-0811">Translocation</keyword>
<comment type="function">
    <text evidence="7">Part of the twin-arginine translocation (Tat) system that transports large folded proteins containing a characteristic twin-arginine motif in their signal peptide across membranes. Together with TatB, TatC is part of a receptor directly interacting with Tat signal peptides.</text>
</comment>
<dbReference type="PANTHER" id="PTHR30371">
    <property type="entry name" value="SEC-INDEPENDENT PROTEIN TRANSLOCASE PROTEIN TATC"/>
    <property type="match status" value="1"/>
</dbReference>
<evidence type="ECO:0000256" key="5">
    <source>
        <dbReference type="ARBA" id="ARBA00023010"/>
    </source>
</evidence>
<comment type="similarity">
    <text evidence="7">Belongs to the TatC family.</text>
</comment>
<dbReference type="Proteomes" id="UP000254134">
    <property type="component" value="Unassembled WGS sequence"/>
</dbReference>
<dbReference type="PRINTS" id="PR01840">
    <property type="entry name" value="TATCFAMILY"/>
</dbReference>
<evidence type="ECO:0000313" key="9">
    <source>
        <dbReference type="Proteomes" id="UP000254134"/>
    </source>
</evidence>
<keyword evidence="7" id="KW-1003">Cell membrane</keyword>
<evidence type="ECO:0000256" key="6">
    <source>
        <dbReference type="ARBA" id="ARBA00023136"/>
    </source>
</evidence>
<keyword evidence="6 7" id="KW-0472">Membrane</keyword>
<dbReference type="EMBL" id="QQZY01000001">
    <property type="protein sequence ID" value="RDI75590.1"/>
    <property type="molecule type" value="Genomic_DNA"/>
</dbReference>
<dbReference type="GO" id="GO:0033281">
    <property type="term" value="C:TAT protein transport complex"/>
    <property type="evidence" value="ECO:0007669"/>
    <property type="project" value="UniProtKB-UniRule"/>
</dbReference>
<keyword evidence="4 7" id="KW-1133">Transmembrane helix</keyword>
<dbReference type="AlphaFoldDB" id="A0A7M2Z001"/>
<protein>
    <recommendedName>
        <fullName evidence="7">Sec-independent protein translocase protein TatC</fullName>
    </recommendedName>
</protein>
<evidence type="ECO:0000256" key="2">
    <source>
        <dbReference type="ARBA" id="ARBA00022692"/>
    </source>
</evidence>
<evidence type="ECO:0000256" key="1">
    <source>
        <dbReference type="ARBA" id="ARBA00004141"/>
    </source>
</evidence>
<dbReference type="HAMAP" id="MF_00902">
    <property type="entry name" value="TatC"/>
    <property type="match status" value="1"/>
</dbReference>
<evidence type="ECO:0000256" key="4">
    <source>
        <dbReference type="ARBA" id="ARBA00022989"/>
    </source>
</evidence>
<reference evidence="8 9" key="1">
    <citation type="submission" date="2018-07" db="EMBL/GenBank/DDBJ databases">
        <title>High-quality-draft genome sequence of Gaiella occulta.</title>
        <authorList>
            <person name="Severino R."/>
            <person name="Froufe H.J.C."/>
            <person name="Rainey F.A."/>
            <person name="Barroso C."/>
            <person name="Albuquerque L."/>
            <person name="Lobo-Da-Cunha A."/>
            <person name="Da Costa M.S."/>
            <person name="Egas C."/>
        </authorList>
    </citation>
    <scope>NUCLEOTIDE SEQUENCE [LARGE SCALE GENOMIC DNA]</scope>
    <source>
        <strain evidence="8 9">F2-233</strain>
    </source>
</reference>
<dbReference type="GO" id="GO:0009977">
    <property type="term" value="F:proton motive force dependent protein transmembrane transporter activity"/>
    <property type="evidence" value="ECO:0007669"/>
    <property type="project" value="TreeGrafter"/>
</dbReference>
<sequence>MIRRIVPRRLEPDEEATLVEHLTELRHRVFIVLGAVIPAFILTFAFHARLIDWLKRPLPADKTLVTLGVTEPFTTAVKVSMAAAIGIVLPILLWQVWAFLAPAVDRGVQRALSVFVVIGTGLFAAGVTFSYFVVLPAAVNFLTNFDDSLYDVQVRASYYLSFTSMVLLASGIAFEMPIFILALVRIGVLSSEKLRRNRRVGYVLMVAFAILLPTVDPVSLLFETVPLLVLFESSIWLSRFMEKRWTAHAPDEGWETL</sequence>
<evidence type="ECO:0000313" key="8">
    <source>
        <dbReference type="EMBL" id="RDI75590.1"/>
    </source>
</evidence>
<name>A0A7M2Z001_9ACTN</name>
<dbReference type="Pfam" id="PF00902">
    <property type="entry name" value="TatC"/>
    <property type="match status" value="1"/>
</dbReference>
<dbReference type="RefSeq" id="WP_114794502.1">
    <property type="nucleotide sequence ID" value="NZ_QQZY01000001.1"/>
</dbReference>
<organism evidence="8 9">
    <name type="scientific">Gaiella occulta</name>
    <dbReference type="NCBI Taxonomy" id="1002870"/>
    <lineage>
        <taxon>Bacteria</taxon>
        <taxon>Bacillati</taxon>
        <taxon>Actinomycetota</taxon>
        <taxon>Thermoleophilia</taxon>
        <taxon>Gaiellales</taxon>
        <taxon>Gaiellaceae</taxon>
        <taxon>Gaiella</taxon>
    </lineage>
</organism>
<feature type="transmembrane region" description="Helical" evidence="7">
    <location>
        <begin position="29"/>
        <end position="48"/>
    </location>
</feature>
<comment type="caution">
    <text evidence="8">The sequence shown here is derived from an EMBL/GenBank/DDBJ whole genome shotgun (WGS) entry which is preliminary data.</text>
</comment>
<keyword evidence="2 7" id="KW-0812">Transmembrane</keyword>
<dbReference type="PANTHER" id="PTHR30371:SF0">
    <property type="entry name" value="SEC-INDEPENDENT PROTEIN TRANSLOCASE PROTEIN TATC, CHLOROPLASTIC-RELATED"/>
    <property type="match status" value="1"/>
</dbReference>
<evidence type="ECO:0000256" key="3">
    <source>
        <dbReference type="ARBA" id="ARBA00022927"/>
    </source>
</evidence>
<keyword evidence="9" id="KW-1185">Reference proteome</keyword>
<reference evidence="9" key="2">
    <citation type="journal article" date="2019" name="MicrobiologyOpen">
        <title>High-quality draft genome sequence of Gaiella occulta isolated from a 150 meter deep mineral water borehole and comparison with the genome sequences of other deep-branching lineages of the phylum Actinobacteria.</title>
        <authorList>
            <person name="Severino R."/>
            <person name="Froufe H.J.C."/>
            <person name="Barroso C."/>
            <person name="Albuquerque L."/>
            <person name="Lobo-da-Cunha A."/>
            <person name="da Costa M.S."/>
            <person name="Egas C."/>
        </authorList>
    </citation>
    <scope>NUCLEOTIDE SEQUENCE [LARGE SCALE GENOMIC DNA]</scope>
    <source>
        <strain evidence="9">F2-233</strain>
    </source>
</reference>
<comment type="subunit">
    <text evidence="7">The Tat system comprises two distinct complexes: a TatABC complex, containing multiple copies of TatA, TatB and TatC subunits, and a separate TatA complex, containing only TatA subunits. Substrates initially bind to the TatABC complex, which probably triggers association of the separate TatA complex to form the active translocon.</text>
</comment>
<keyword evidence="7" id="KW-0813">Transport</keyword>
<dbReference type="NCBIfam" id="TIGR00945">
    <property type="entry name" value="tatC"/>
    <property type="match status" value="1"/>
</dbReference>
<feature type="transmembrane region" description="Helical" evidence="7">
    <location>
        <begin position="112"/>
        <end position="138"/>
    </location>
</feature>
<dbReference type="GO" id="GO:0065002">
    <property type="term" value="P:intracellular protein transmembrane transport"/>
    <property type="evidence" value="ECO:0007669"/>
    <property type="project" value="TreeGrafter"/>
</dbReference>
<comment type="caution">
    <text evidence="7">Lacks conserved residue(s) required for the propagation of feature annotation.</text>
</comment>
<keyword evidence="3 7" id="KW-0653">Protein transport</keyword>
<dbReference type="InterPro" id="IPR002033">
    <property type="entry name" value="TatC"/>
</dbReference>
<dbReference type="OrthoDB" id="9777044at2"/>
<accession>A0A7M2Z001</accession>